<evidence type="ECO:0000259" key="5">
    <source>
        <dbReference type="PROSITE" id="PS51462"/>
    </source>
</evidence>
<dbReference type="InterPro" id="IPR015797">
    <property type="entry name" value="NUDIX_hydrolase-like_dom_sf"/>
</dbReference>
<gene>
    <name evidence="6" type="ORF">FN960_15305</name>
</gene>
<protein>
    <submittedName>
        <fullName evidence="6">NUDIX hydrolase</fullName>
    </submittedName>
</protein>
<evidence type="ECO:0000313" key="6">
    <source>
        <dbReference type="EMBL" id="TSB45646.1"/>
    </source>
</evidence>
<sequence length="144" mass="16538">MERIDVASVLVFDDNRNILLVNNKKGSTSYWSPPGGAVEAGETLEEAAVREAFEETGYHVEIGKFHSVRELFFYEANHHVMIFTFYAKIIGGSVQINDPDQDILDIHWMDHETARTCMSDIFNELQLDTEPSELTSFYQFVDRK</sequence>
<evidence type="ECO:0000313" key="7">
    <source>
        <dbReference type="Proteomes" id="UP000318521"/>
    </source>
</evidence>
<keyword evidence="2 4" id="KW-0378">Hydrolase</keyword>
<dbReference type="AlphaFoldDB" id="A0A553ZWE1"/>
<dbReference type="PRINTS" id="PR00502">
    <property type="entry name" value="NUDIXFAMILY"/>
</dbReference>
<dbReference type="OrthoDB" id="9787880at2"/>
<organism evidence="6 7">
    <name type="scientific">Alkalicoccobacillus porphyridii</name>
    <dbReference type="NCBI Taxonomy" id="2597270"/>
    <lineage>
        <taxon>Bacteria</taxon>
        <taxon>Bacillati</taxon>
        <taxon>Bacillota</taxon>
        <taxon>Bacilli</taxon>
        <taxon>Bacillales</taxon>
        <taxon>Bacillaceae</taxon>
        <taxon>Alkalicoccobacillus</taxon>
    </lineage>
</organism>
<proteinExistence type="inferred from homology"/>
<dbReference type="PANTHER" id="PTHR43046">
    <property type="entry name" value="GDP-MANNOSE MANNOSYL HYDROLASE"/>
    <property type="match status" value="1"/>
</dbReference>
<dbReference type="InterPro" id="IPR020084">
    <property type="entry name" value="NUDIX_hydrolase_CS"/>
</dbReference>
<dbReference type="InterPro" id="IPR020476">
    <property type="entry name" value="Nudix_hydrolase"/>
</dbReference>
<keyword evidence="3" id="KW-0460">Magnesium</keyword>
<dbReference type="PANTHER" id="PTHR43046:SF12">
    <property type="entry name" value="GDP-MANNOSE MANNOSYL HYDROLASE"/>
    <property type="match status" value="1"/>
</dbReference>
<dbReference type="CDD" id="cd02883">
    <property type="entry name" value="NUDIX_Hydrolase"/>
    <property type="match status" value="1"/>
</dbReference>
<dbReference type="InterPro" id="IPR000086">
    <property type="entry name" value="NUDIX_hydrolase_dom"/>
</dbReference>
<evidence type="ECO:0000256" key="2">
    <source>
        <dbReference type="ARBA" id="ARBA00022801"/>
    </source>
</evidence>
<dbReference type="Proteomes" id="UP000318521">
    <property type="component" value="Unassembled WGS sequence"/>
</dbReference>
<reference evidence="6 7" key="1">
    <citation type="submission" date="2019-07" db="EMBL/GenBank/DDBJ databases">
        <authorList>
            <person name="Park Y.J."/>
            <person name="Jeong S.E."/>
            <person name="Jung H.S."/>
        </authorList>
    </citation>
    <scope>NUCLEOTIDE SEQUENCE [LARGE SCALE GENOMIC DNA]</scope>
    <source>
        <strain evidence="7">P16(2019)</strain>
    </source>
</reference>
<keyword evidence="7" id="KW-1185">Reference proteome</keyword>
<evidence type="ECO:0000256" key="3">
    <source>
        <dbReference type="ARBA" id="ARBA00022842"/>
    </source>
</evidence>
<dbReference type="PROSITE" id="PS51462">
    <property type="entry name" value="NUDIX"/>
    <property type="match status" value="1"/>
</dbReference>
<dbReference type="Pfam" id="PF00293">
    <property type="entry name" value="NUDIX"/>
    <property type="match status" value="1"/>
</dbReference>
<dbReference type="GO" id="GO:0016787">
    <property type="term" value="F:hydrolase activity"/>
    <property type="evidence" value="ECO:0007669"/>
    <property type="project" value="UniProtKB-KW"/>
</dbReference>
<comment type="caution">
    <text evidence="6">The sequence shown here is derived from an EMBL/GenBank/DDBJ whole genome shotgun (WGS) entry which is preliminary data.</text>
</comment>
<dbReference type="EMBL" id="VLXZ01000010">
    <property type="protein sequence ID" value="TSB45646.1"/>
    <property type="molecule type" value="Genomic_DNA"/>
</dbReference>
<comment type="similarity">
    <text evidence="4">Belongs to the Nudix hydrolase family.</text>
</comment>
<evidence type="ECO:0000256" key="1">
    <source>
        <dbReference type="ARBA" id="ARBA00001946"/>
    </source>
</evidence>
<name>A0A553ZWE1_9BACI</name>
<feature type="domain" description="Nudix hydrolase" evidence="5">
    <location>
        <begin position="2"/>
        <end position="134"/>
    </location>
</feature>
<dbReference type="PROSITE" id="PS00893">
    <property type="entry name" value="NUDIX_BOX"/>
    <property type="match status" value="1"/>
</dbReference>
<dbReference type="SUPFAM" id="SSF55811">
    <property type="entry name" value="Nudix"/>
    <property type="match status" value="1"/>
</dbReference>
<accession>A0A553ZWE1</accession>
<evidence type="ECO:0000256" key="4">
    <source>
        <dbReference type="RuleBase" id="RU003476"/>
    </source>
</evidence>
<dbReference type="Gene3D" id="3.90.79.10">
    <property type="entry name" value="Nucleoside Triphosphate Pyrophosphohydrolase"/>
    <property type="match status" value="1"/>
</dbReference>
<comment type="cofactor">
    <cofactor evidence="1">
        <name>Mg(2+)</name>
        <dbReference type="ChEBI" id="CHEBI:18420"/>
    </cofactor>
</comment>